<sequence>MTGIASPSASPLRDFIAPRLASIQPEVSEAYRAEYSWAGMPVITDQLALVMVNDIRRAWEGQWGVERRRLDGTVLATQITRVTDRQGSRPRWFWRPPWSPSVAPPSRFWCSAPTGQVLLGSFTIRPGSSPGPPARLSRSLY</sequence>
<dbReference type="AlphaFoldDB" id="A0A6N7TTQ9"/>
<accession>A0A6N7TTQ9</accession>
<dbReference type="RefSeq" id="WP_154312933.1">
    <property type="nucleotide sequence ID" value="NZ_WKKW01000001.1"/>
</dbReference>
<protein>
    <submittedName>
        <fullName evidence="1">Uncharacterized protein</fullName>
    </submittedName>
</protein>
<dbReference type="OrthoDB" id="9758603at2"/>
<dbReference type="EMBL" id="WKKW01000001">
    <property type="protein sequence ID" value="MSD90722.1"/>
    <property type="molecule type" value="Genomic_DNA"/>
</dbReference>
<evidence type="ECO:0000313" key="1">
    <source>
        <dbReference type="EMBL" id="MSD90722.1"/>
    </source>
</evidence>
<gene>
    <name evidence="1" type="ORF">GKC41_03485</name>
</gene>
<reference evidence="1 2" key="1">
    <citation type="submission" date="2019-11" db="EMBL/GenBank/DDBJ databases">
        <title>Draft Genome Sequence of Plant Growth-Promoting Rhizosphere-Associated Bacteria.</title>
        <authorList>
            <person name="Vasilyev I.Y."/>
            <person name="Radchenko V."/>
            <person name="Ilnitskaya E.V."/>
        </authorList>
    </citation>
    <scope>NUCLEOTIDE SEQUENCE [LARGE SCALE GENOMIC DNA]</scope>
    <source>
        <strain evidence="1 2">VRA_9sq_n</strain>
    </source>
</reference>
<dbReference type="Proteomes" id="UP000436357">
    <property type="component" value="Unassembled WGS sequence"/>
</dbReference>
<organism evidence="1 2">
    <name type="scientific">Bifidobacterium asteroides</name>
    <dbReference type="NCBI Taxonomy" id="1684"/>
    <lineage>
        <taxon>Bacteria</taxon>
        <taxon>Bacillati</taxon>
        <taxon>Actinomycetota</taxon>
        <taxon>Actinomycetes</taxon>
        <taxon>Bifidobacteriales</taxon>
        <taxon>Bifidobacteriaceae</taxon>
        <taxon>Bifidobacterium</taxon>
    </lineage>
</organism>
<comment type="caution">
    <text evidence="1">The sequence shown here is derived from an EMBL/GenBank/DDBJ whole genome shotgun (WGS) entry which is preliminary data.</text>
</comment>
<proteinExistence type="predicted"/>
<evidence type="ECO:0000313" key="2">
    <source>
        <dbReference type="Proteomes" id="UP000436357"/>
    </source>
</evidence>
<name>A0A6N7TTQ9_9BIFI</name>